<feature type="transmembrane region" description="Helical" evidence="11">
    <location>
        <begin position="409"/>
        <end position="432"/>
    </location>
</feature>
<protein>
    <submittedName>
        <fullName evidence="12">Cytochrome d oxidase</fullName>
    </submittedName>
</protein>
<dbReference type="GO" id="GO:0046872">
    <property type="term" value="F:metal ion binding"/>
    <property type="evidence" value="ECO:0007669"/>
    <property type="project" value="UniProtKB-KW"/>
</dbReference>
<reference evidence="12 13" key="1">
    <citation type="journal article" date="1999" name="Proc. Jpn. Acad.">
        <title>Determination of the complete genomic DNA sequence of Thermoplasma volvanium GSS1.</title>
        <authorList>
            <person name="Kawashima T."/>
            <person name="Yamamoto Y."/>
            <person name="Aramaki H."/>
            <person name="Nunoshiba T."/>
            <person name="Kawamoto T."/>
            <person name="Watanabe K."/>
            <person name="Yamazaki M."/>
            <person name="Kanehori K."/>
            <person name="Amano N."/>
            <person name="Ohya Y."/>
            <person name="Makino K."/>
            <person name="Suzuki M."/>
        </authorList>
    </citation>
    <scope>NUCLEOTIDE SEQUENCE [LARGE SCALE GENOMIC DNA]</scope>
    <source>
        <strain evidence="13">ATCC 51530 / DSM 4299 / JCM 9571 / NBRC 15438 / GSS1</strain>
    </source>
</reference>
<evidence type="ECO:0000256" key="8">
    <source>
        <dbReference type="ARBA" id="ARBA00022989"/>
    </source>
</evidence>
<dbReference type="OrthoDB" id="41618at2157"/>
<dbReference type="PaxDb" id="273116-14324296"/>
<gene>
    <name evidence="12" type="ORF">TVG0081827</name>
</gene>
<dbReference type="eggNOG" id="arCOG02721">
    <property type="taxonomic scope" value="Archaea"/>
</dbReference>
<keyword evidence="2" id="KW-0813">Transport</keyword>
<sequence>MAFITTFDRLLFAYSIGVHIILVTMSISTIVVLSVAEYLGIKYKDKYYDLLAKRLAKVFTIFFAIGTASGIVMAAELVILFPKFFSVVAAVAMVPFYLEIFAFMTETIFLIIYIYYWDFFKNRITHWILTFFIGAGTLGSAAFIVMVNAWMNTPNGFNIGVYEKTGAITDVNPWASLNSPSFMSEIAHVVPVTLLAGTMLIGGYFAYRYLKAREGEDRTFYKKGMKLTSALSMAYVILAGVSGSLAASDLIVNQPLKYSAIELNYLGGRAFEPEKLFGTIVNGHVVGAIKIPGLQSFLAGTGNPAYVIPKGLAYYPQSMWPPLIVHSLFDLMVGFGILIGLFLLAYLIMWILRSEPYSNRIMAGIYIILGFLAMFTMEDGWVVDEVGRQPWIIYNVMYVYQAINTSTSMIGPGIAMMAFYTLLIPVSFYFSARVFNRDSVSKEISASGSTTGVNF</sequence>
<dbReference type="GO" id="GO:0016682">
    <property type="term" value="F:oxidoreductase activity, acting on diphenols and related substances as donors, oxygen as acceptor"/>
    <property type="evidence" value="ECO:0007669"/>
    <property type="project" value="TreeGrafter"/>
</dbReference>
<feature type="transmembrane region" description="Helical" evidence="11">
    <location>
        <begin position="323"/>
        <end position="349"/>
    </location>
</feature>
<keyword evidence="3" id="KW-1003">Cell membrane</keyword>
<name>Q97CL9_THEVO</name>
<feature type="transmembrane region" description="Helical" evidence="11">
    <location>
        <begin position="361"/>
        <end position="377"/>
    </location>
</feature>
<reference evidence="12 13" key="2">
    <citation type="journal article" date="2000" name="Proc. Natl. Acad. Sci. U.S.A.">
        <title>Archaeal adaptation to higher temperatures revealed by genomic sequence of Thermoplasma volcanium.</title>
        <authorList>
            <person name="Kawashima T."/>
            <person name="Amano N."/>
            <person name="Koike H."/>
            <person name="Makino S."/>
            <person name="Higuchi S."/>
            <person name="Kawashima-Ohya Y."/>
            <person name="Watanabe K."/>
            <person name="Yamazaki M."/>
            <person name="Kanehori K."/>
            <person name="Kawamoto T."/>
            <person name="Nunoshiba T."/>
            <person name="Yamamoto Y."/>
            <person name="Aramaki H."/>
            <person name="Makino K."/>
            <person name="Suzuki M."/>
        </authorList>
    </citation>
    <scope>NUCLEOTIDE SEQUENCE [LARGE SCALE GENOMIC DNA]</scope>
    <source>
        <strain evidence="13">ATCC 51530 / DSM 4299 / JCM 9571 / NBRC 15438 / GSS1</strain>
    </source>
</reference>
<dbReference type="GO" id="GO:0005886">
    <property type="term" value="C:plasma membrane"/>
    <property type="evidence" value="ECO:0007669"/>
    <property type="project" value="UniProtKB-SubCell"/>
</dbReference>
<dbReference type="KEGG" id="tvo:TVG0081827"/>
<feature type="transmembrane region" description="Helical" evidence="11">
    <location>
        <begin position="186"/>
        <end position="207"/>
    </location>
</feature>
<evidence type="ECO:0000256" key="5">
    <source>
        <dbReference type="ARBA" id="ARBA00022692"/>
    </source>
</evidence>
<evidence type="ECO:0000313" key="12">
    <source>
        <dbReference type="EMBL" id="BAB59224.1"/>
    </source>
</evidence>
<keyword evidence="13" id="KW-1185">Reference proteome</keyword>
<keyword evidence="5 11" id="KW-0812">Transmembrane</keyword>
<evidence type="ECO:0000256" key="1">
    <source>
        <dbReference type="ARBA" id="ARBA00004651"/>
    </source>
</evidence>
<evidence type="ECO:0000256" key="3">
    <source>
        <dbReference type="ARBA" id="ARBA00022475"/>
    </source>
</evidence>
<dbReference type="GO" id="GO:0070069">
    <property type="term" value="C:cytochrome complex"/>
    <property type="evidence" value="ECO:0007669"/>
    <property type="project" value="InterPro"/>
</dbReference>
<proteinExistence type="predicted"/>
<dbReference type="EMBL" id="BA000011">
    <property type="protein sequence ID" value="BAB59224.1"/>
    <property type="molecule type" value="Genomic_DNA"/>
</dbReference>
<evidence type="ECO:0000256" key="7">
    <source>
        <dbReference type="ARBA" id="ARBA00022982"/>
    </source>
</evidence>
<organism evidence="12 13">
    <name type="scientific">Thermoplasma volcanium (strain ATCC 51530 / DSM 4299 / JCM 9571 / NBRC 15438 / GSS1)</name>
    <dbReference type="NCBI Taxonomy" id="273116"/>
    <lineage>
        <taxon>Archaea</taxon>
        <taxon>Methanobacteriati</taxon>
        <taxon>Thermoplasmatota</taxon>
        <taxon>Thermoplasmata</taxon>
        <taxon>Thermoplasmatales</taxon>
        <taxon>Thermoplasmataceae</taxon>
        <taxon>Thermoplasma</taxon>
    </lineage>
</organism>
<evidence type="ECO:0000256" key="4">
    <source>
        <dbReference type="ARBA" id="ARBA00022617"/>
    </source>
</evidence>
<feature type="transmembrane region" description="Helical" evidence="11">
    <location>
        <begin position="12"/>
        <end position="39"/>
    </location>
</feature>
<evidence type="ECO:0000313" key="13">
    <source>
        <dbReference type="Proteomes" id="UP000001017"/>
    </source>
</evidence>
<evidence type="ECO:0000256" key="11">
    <source>
        <dbReference type="SAM" id="Phobius"/>
    </source>
</evidence>
<dbReference type="PANTHER" id="PTHR30365">
    <property type="entry name" value="CYTOCHROME D UBIQUINOL OXIDASE"/>
    <property type="match status" value="1"/>
</dbReference>
<comment type="subcellular location">
    <subcellularLocation>
        <location evidence="1">Cell membrane</location>
        <topology evidence="1">Multi-pass membrane protein</topology>
    </subcellularLocation>
</comment>
<dbReference type="RefSeq" id="WP_010916339.1">
    <property type="nucleotide sequence ID" value="NC_002689.2"/>
</dbReference>
<keyword evidence="8 11" id="KW-1133">Transmembrane helix</keyword>
<dbReference type="HOGENOM" id="CLU_030555_3_2_2"/>
<keyword evidence="4" id="KW-0349">Heme</keyword>
<dbReference type="InterPro" id="IPR002585">
    <property type="entry name" value="Cyt-d_ubiquinol_oxidase_su_1"/>
</dbReference>
<dbReference type="Pfam" id="PF01654">
    <property type="entry name" value="Cyt_bd_oxida_I"/>
    <property type="match status" value="1"/>
</dbReference>
<keyword evidence="7" id="KW-0249">Electron transport</keyword>
<keyword evidence="10 11" id="KW-0472">Membrane</keyword>
<dbReference type="PANTHER" id="PTHR30365:SF14">
    <property type="entry name" value="CYTOCHROME BD MENAQUINOL OXIDASE SUBUNIT I-RELATED"/>
    <property type="match status" value="1"/>
</dbReference>
<feature type="transmembrane region" description="Helical" evidence="11">
    <location>
        <begin position="59"/>
        <end position="81"/>
    </location>
</feature>
<dbReference type="AlphaFoldDB" id="Q97CL9"/>
<keyword evidence="6" id="KW-0479">Metal-binding</keyword>
<evidence type="ECO:0000256" key="2">
    <source>
        <dbReference type="ARBA" id="ARBA00022448"/>
    </source>
</evidence>
<feature type="transmembrane region" description="Helical" evidence="11">
    <location>
        <begin position="128"/>
        <end position="151"/>
    </location>
</feature>
<dbReference type="STRING" id="273116.gene:9380848"/>
<dbReference type="GeneID" id="1441569"/>
<keyword evidence="9" id="KW-0408">Iron</keyword>
<evidence type="ECO:0000256" key="6">
    <source>
        <dbReference type="ARBA" id="ARBA00022723"/>
    </source>
</evidence>
<evidence type="ECO:0000256" key="9">
    <source>
        <dbReference type="ARBA" id="ARBA00023004"/>
    </source>
</evidence>
<dbReference type="PhylomeDB" id="Q97CL9"/>
<evidence type="ECO:0000256" key="10">
    <source>
        <dbReference type="ARBA" id="ARBA00023136"/>
    </source>
</evidence>
<feature type="transmembrane region" description="Helical" evidence="11">
    <location>
        <begin position="87"/>
        <end position="116"/>
    </location>
</feature>
<dbReference type="Proteomes" id="UP000001017">
    <property type="component" value="Chromosome"/>
</dbReference>
<dbReference type="GO" id="GO:0019646">
    <property type="term" value="P:aerobic electron transport chain"/>
    <property type="evidence" value="ECO:0007669"/>
    <property type="project" value="InterPro"/>
</dbReference>
<dbReference type="PIRSF" id="PIRSF006446">
    <property type="entry name" value="Cyt_quinol_oxidase_1"/>
    <property type="match status" value="1"/>
</dbReference>
<dbReference type="GO" id="GO:0020037">
    <property type="term" value="F:heme binding"/>
    <property type="evidence" value="ECO:0007669"/>
    <property type="project" value="TreeGrafter"/>
</dbReference>
<dbReference type="GO" id="GO:0009055">
    <property type="term" value="F:electron transfer activity"/>
    <property type="evidence" value="ECO:0007669"/>
    <property type="project" value="InterPro"/>
</dbReference>
<accession>Q97CL9</accession>
<feature type="transmembrane region" description="Helical" evidence="11">
    <location>
        <begin position="227"/>
        <end position="247"/>
    </location>
</feature>